<accession>A0A7R8Z942</accession>
<proteinExistence type="predicted"/>
<protein>
    <submittedName>
        <fullName evidence="1">Uncharacterized protein</fullName>
    </submittedName>
</protein>
<sequence length="351" mass="40104">MDSYQIDRIKMEWQDIDDDMEDFDDIADVVMDFEVNENKSTKKSKSPRQPDLRYFIKAENFSEHVPNRGKNEQRVWSWYCGYLGRLQSTDIFTWNAPVSQLSVQTHKFLMVQHSSVRIPFTPTNGLVRLNSFNGAIVLVELTSLYSMRVLNLIRMEQSREGDKHRNIEWRNTNEGGQKEEITREINLRGKGGTSILGSPLESLDVEWISQILDRQTDDIAKTTLLVPGGHETSTFIKILSSKFLTISILSFRGVVIKAEFTCAIRDQHEDICLNMVDEVDHSPMPQASDDCILYELLVYSEWKQDPELVILLIAILKPREGRSCVTGRGIPSVKLSPRVLLCSSDGVGFNK</sequence>
<dbReference type="EMBL" id="OA566464">
    <property type="protein sequence ID" value="CAD7198939.1"/>
    <property type="molecule type" value="Genomic_DNA"/>
</dbReference>
<organism evidence="1">
    <name type="scientific">Timema douglasi</name>
    <name type="common">Walking stick</name>
    <dbReference type="NCBI Taxonomy" id="61478"/>
    <lineage>
        <taxon>Eukaryota</taxon>
        <taxon>Metazoa</taxon>
        <taxon>Ecdysozoa</taxon>
        <taxon>Arthropoda</taxon>
        <taxon>Hexapoda</taxon>
        <taxon>Insecta</taxon>
        <taxon>Pterygota</taxon>
        <taxon>Neoptera</taxon>
        <taxon>Polyneoptera</taxon>
        <taxon>Phasmatodea</taxon>
        <taxon>Timematodea</taxon>
        <taxon>Timematoidea</taxon>
        <taxon>Timematidae</taxon>
        <taxon>Timema</taxon>
    </lineage>
</organism>
<name>A0A7R8Z942_TIMDO</name>
<dbReference type="AlphaFoldDB" id="A0A7R8Z942"/>
<evidence type="ECO:0000313" key="1">
    <source>
        <dbReference type="EMBL" id="CAD7198939.1"/>
    </source>
</evidence>
<gene>
    <name evidence="1" type="ORF">TDIB3V08_LOCUS5212</name>
</gene>
<reference evidence="1" key="1">
    <citation type="submission" date="2020-11" db="EMBL/GenBank/DDBJ databases">
        <authorList>
            <person name="Tran Van P."/>
        </authorList>
    </citation>
    <scope>NUCLEOTIDE SEQUENCE</scope>
</reference>